<comment type="similarity">
    <text evidence="1 2">Belongs to the iron/ascorbate-dependent oxidoreductase family.</text>
</comment>
<dbReference type="GO" id="GO:0016491">
    <property type="term" value="F:oxidoreductase activity"/>
    <property type="evidence" value="ECO:0007669"/>
    <property type="project" value="UniProtKB-KW"/>
</dbReference>
<accession>A0A1E1JXL2</accession>
<reference evidence="5" key="1">
    <citation type="submission" date="2016-03" db="EMBL/GenBank/DDBJ databases">
        <authorList>
            <person name="Ploux O."/>
        </authorList>
    </citation>
    <scope>NUCLEOTIDE SEQUENCE [LARGE SCALE GENOMIC DNA]</scope>
    <source>
        <strain evidence="5">UK7</strain>
    </source>
</reference>
<feature type="domain" description="Fe2OG dioxygenase" evidence="3">
    <location>
        <begin position="169"/>
        <end position="271"/>
    </location>
</feature>
<evidence type="ECO:0000256" key="2">
    <source>
        <dbReference type="RuleBase" id="RU003682"/>
    </source>
</evidence>
<keyword evidence="2" id="KW-0408">Iron</keyword>
<dbReference type="AlphaFoldDB" id="A0A1E1JXL2"/>
<dbReference type="InterPro" id="IPR005123">
    <property type="entry name" value="Oxoglu/Fe-dep_dioxygenase_dom"/>
</dbReference>
<dbReference type="PROSITE" id="PS51471">
    <property type="entry name" value="FE2OG_OXY"/>
    <property type="match status" value="1"/>
</dbReference>
<evidence type="ECO:0000256" key="1">
    <source>
        <dbReference type="ARBA" id="ARBA00008056"/>
    </source>
</evidence>
<proteinExistence type="inferred from homology"/>
<dbReference type="InterPro" id="IPR050231">
    <property type="entry name" value="Iron_ascorbate_oxido_reductase"/>
</dbReference>
<dbReference type="EMBL" id="FJUW01000004">
    <property type="protein sequence ID" value="CZS90617.1"/>
    <property type="molecule type" value="Genomic_DNA"/>
</dbReference>
<gene>
    <name evidence="4" type="ORF">RCO7_06832</name>
</gene>
<keyword evidence="5" id="KW-1185">Reference proteome</keyword>
<dbReference type="SUPFAM" id="SSF51197">
    <property type="entry name" value="Clavaminate synthase-like"/>
    <property type="match status" value="1"/>
</dbReference>
<dbReference type="InParanoid" id="A0A1E1JXL2"/>
<dbReference type="STRING" id="914237.A0A1E1JXL2"/>
<evidence type="ECO:0000259" key="3">
    <source>
        <dbReference type="PROSITE" id="PS51471"/>
    </source>
</evidence>
<keyword evidence="2" id="KW-0560">Oxidoreductase</keyword>
<dbReference type="Pfam" id="PF03171">
    <property type="entry name" value="2OG-FeII_Oxy"/>
    <property type="match status" value="1"/>
</dbReference>
<dbReference type="InterPro" id="IPR044861">
    <property type="entry name" value="IPNS-like_FE2OG_OXY"/>
</dbReference>
<keyword evidence="2" id="KW-0479">Metal-binding</keyword>
<name>A0A1E1JXL2_9HELO</name>
<dbReference type="Gene3D" id="2.60.120.330">
    <property type="entry name" value="B-lactam Antibiotic, Isopenicillin N Synthase, Chain"/>
    <property type="match status" value="1"/>
</dbReference>
<protein>
    <submittedName>
        <fullName evidence="4">Related to gibberellin 20-oxidase</fullName>
    </submittedName>
</protein>
<sequence length="283" mass="31410">MAALTSDIQSMVDCGFPVAQLSIISLAKLNAKDAAEIGVLERAASTVGFFYLDLRGDPQGDRVLAHLPAVYAVAEKYFGQLQSAKAKDTRFDIKAGQDLGYQKNYGGESFEISRDEIASMGNSISHLPQAFQDEWTRITEISVGCDQACLTLLNSLSTDYAKYHRPDHPSDSGLKLVLYPSLTKVSDAPDTTHTDDGTFTLLFYKDWSISTLLPETNSWAFTAPIEGCALVNVANALQRLSRGTLHSPKHRVTQPFDEAKNRYYLSYFLRPETVLLEKWDARK</sequence>
<dbReference type="Proteomes" id="UP000178129">
    <property type="component" value="Unassembled WGS sequence"/>
</dbReference>
<dbReference type="GO" id="GO:0046872">
    <property type="term" value="F:metal ion binding"/>
    <property type="evidence" value="ECO:0007669"/>
    <property type="project" value="UniProtKB-KW"/>
</dbReference>
<dbReference type="InterPro" id="IPR027443">
    <property type="entry name" value="IPNS-like_sf"/>
</dbReference>
<organism evidence="4 5">
    <name type="scientific">Rhynchosporium graminicola</name>
    <dbReference type="NCBI Taxonomy" id="2792576"/>
    <lineage>
        <taxon>Eukaryota</taxon>
        <taxon>Fungi</taxon>
        <taxon>Dikarya</taxon>
        <taxon>Ascomycota</taxon>
        <taxon>Pezizomycotina</taxon>
        <taxon>Leotiomycetes</taxon>
        <taxon>Helotiales</taxon>
        <taxon>Ploettnerulaceae</taxon>
        <taxon>Rhynchosporium</taxon>
    </lineage>
</organism>
<evidence type="ECO:0000313" key="4">
    <source>
        <dbReference type="EMBL" id="CZS90617.1"/>
    </source>
</evidence>
<comment type="caution">
    <text evidence="4">The sequence shown here is derived from an EMBL/GenBank/DDBJ whole genome shotgun (WGS) entry which is preliminary data.</text>
</comment>
<dbReference type="PANTHER" id="PTHR47990">
    <property type="entry name" value="2-OXOGLUTARATE (2OG) AND FE(II)-DEPENDENT OXYGENASE SUPERFAMILY PROTEIN-RELATED"/>
    <property type="match status" value="1"/>
</dbReference>
<evidence type="ECO:0000313" key="5">
    <source>
        <dbReference type="Proteomes" id="UP000178129"/>
    </source>
</evidence>